<feature type="coiled-coil region" evidence="2">
    <location>
        <begin position="341"/>
        <end position="368"/>
    </location>
</feature>
<comment type="caution">
    <text evidence="4">The sequence shown here is derived from an EMBL/GenBank/DDBJ whole genome shotgun (WGS) entry which is preliminary data.</text>
</comment>
<dbReference type="Proteomes" id="UP000469452">
    <property type="component" value="Unassembled WGS sequence"/>
</dbReference>
<dbReference type="SUPFAM" id="SSF53335">
    <property type="entry name" value="S-adenosyl-L-methionine-dependent methyltransferases"/>
    <property type="match status" value="1"/>
</dbReference>
<dbReference type="VEuPathDB" id="FungiDB:H257_00778"/>
<evidence type="ECO:0000256" key="2">
    <source>
        <dbReference type="SAM" id="Coils"/>
    </source>
</evidence>
<proteinExistence type="inferred from homology"/>
<dbReference type="Pfam" id="PF01135">
    <property type="entry name" value="PCMT"/>
    <property type="match status" value="1"/>
</dbReference>
<dbReference type="PANTHER" id="PTHR11579">
    <property type="entry name" value="PROTEIN-L-ISOASPARTATE O-METHYLTRANSFERASE"/>
    <property type="match status" value="1"/>
</dbReference>
<evidence type="ECO:0000313" key="5">
    <source>
        <dbReference type="Proteomes" id="UP000469452"/>
    </source>
</evidence>
<dbReference type="GO" id="GO:0004719">
    <property type="term" value="F:protein-L-isoaspartate (D-aspartate) O-methyltransferase activity"/>
    <property type="evidence" value="ECO:0007669"/>
    <property type="project" value="InterPro"/>
</dbReference>
<reference evidence="4 5" key="1">
    <citation type="submission" date="2019-06" db="EMBL/GenBank/DDBJ databases">
        <title>Genomics analysis of Aphanomyces spp. identifies a new class of oomycete effector associated with host adaptation.</title>
        <authorList>
            <person name="Gaulin E."/>
        </authorList>
    </citation>
    <scope>NUCLEOTIDE SEQUENCE [LARGE SCALE GENOMIC DNA]</scope>
    <source>
        <strain evidence="4 5">E</strain>
    </source>
</reference>
<feature type="compositionally biased region" description="Acidic residues" evidence="3">
    <location>
        <begin position="146"/>
        <end position="164"/>
    </location>
</feature>
<dbReference type="Gene3D" id="3.40.50.150">
    <property type="entry name" value="Vaccinia Virus protein VP39"/>
    <property type="match status" value="2"/>
</dbReference>
<dbReference type="InterPro" id="IPR000682">
    <property type="entry name" value="PCMT"/>
</dbReference>
<feature type="compositionally biased region" description="Acidic residues" evidence="3">
    <location>
        <begin position="411"/>
        <end position="430"/>
    </location>
</feature>
<sequence>MAWFSSGTTNDELAMALKGHDIIKSKEVLDAFRQVDRAFFVPRTMLSRAYKDYPIREGTLHLSAPHIYAQVMEALELHPGASFLNVGSGSGYLSCLVGAITGKDSINHGLEIDPGVVDSCRASLTQYANHQRRGSARDAPPNNQVDDSDDEDGGTSELSDEDMHEVEVPQQGIEGAKKQVDASFSVCHVVCGDVFRMNVAKNMKYDRFEFCSIYVGARAPERLQDMMKELLNPFGIVVGPFEDKLKKIRRRDGDQFSEVVLGNVTFAPMREVSNNGGPIEDAICYFPPLVWSQQRHQTYPRRFKEAVHSLMITDSSLPSTLWLRVFEFCSYDWFHEELNDMAKLRVLLEIESNSREDAEKRALKAEGERDKFRLLLWRQQNQIQHLMARLARGELQEDANNPIRAGHEGDAGDDDELVSSDDDMSDDDDL</sequence>
<gene>
    <name evidence="4" type="ORF">AaE_002067</name>
</gene>
<keyword evidence="2" id="KW-0175">Coiled coil</keyword>
<feature type="region of interest" description="Disordered" evidence="3">
    <location>
        <begin position="129"/>
        <end position="166"/>
    </location>
</feature>
<feature type="region of interest" description="Disordered" evidence="3">
    <location>
        <begin position="397"/>
        <end position="430"/>
    </location>
</feature>
<dbReference type="PANTHER" id="PTHR11579:SF9">
    <property type="entry name" value="PROTEIN-L-ISOASPARTATE O-METHYLTRANSFERASE"/>
    <property type="match status" value="1"/>
</dbReference>
<organism evidence="4 5">
    <name type="scientific">Aphanomyces astaci</name>
    <name type="common">Crayfish plague agent</name>
    <dbReference type="NCBI Taxonomy" id="112090"/>
    <lineage>
        <taxon>Eukaryota</taxon>
        <taxon>Sar</taxon>
        <taxon>Stramenopiles</taxon>
        <taxon>Oomycota</taxon>
        <taxon>Saprolegniomycetes</taxon>
        <taxon>Saprolegniales</taxon>
        <taxon>Verrucalvaceae</taxon>
        <taxon>Aphanomyces</taxon>
    </lineage>
</organism>
<evidence type="ECO:0000256" key="3">
    <source>
        <dbReference type="SAM" id="MobiDB-lite"/>
    </source>
</evidence>
<evidence type="ECO:0000313" key="4">
    <source>
        <dbReference type="EMBL" id="KAF0774233.1"/>
    </source>
</evidence>
<dbReference type="EMBL" id="VJMI01004210">
    <property type="protein sequence ID" value="KAF0774233.1"/>
    <property type="molecule type" value="Genomic_DNA"/>
</dbReference>
<accession>A0A6A5AXC8</accession>
<dbReference type="AlphaFoldDB" id="A0A6A5AXC8"/>
<name>A0A6A5AXC8_APHAT</name>
<dbReference type="GO" id="GO:0005737">
    <property type="term" value="C:cytoplasm"/>
    <property type="evidence" value="ECO:0007669"/>
    <property type="project" value="TreeGrafter"/>
</dbReference>
<protein>
    <recommendedName>
        <fullName evidence="6">Protein-L-isoaspartate O-methyltransferase</fullName>
    </recommendedName>
</protein>
<comment type="similarity">
    <text evidence="1">Belongs to the methyltransferase superfamily. L-isoaspartyl/D-aspartyl protein methyltransferase family.</text>
</comment>
<evidence type="ECO:0008006" key="6">
    <source>
        <dbReference type="Google" id="ProtNLM"/>
    </source>
</evidence>
<evidence type="ECO:0000256" key="1">
    <source>
        <dbReference type="ARBA" id="ARBA00005369"/>
    </source>
</evidence>
<dbReference type="InterPro" id="IPR029063">
    <property type="entry name" value="SAM-dependent_MTases_sf"/>
</dbReference>